<keyword evidence="1 6" id="KW-0813">Transport</keyword>
<evidence type="ECO:0000256" key="1">
    <source>
        <dbReference type="ARBA" id="ARBA00022448"/>
    </source>
</evidence>
<dbReference type="PROSITE" id="PS51379">
    <property type="entry name" value="4FE4S_FER_2"/>
    <property type="match status" value="1"/>
</dbReference>
<evidence type="ECO:0000259" key="7">
    <source>
        <dbReference type="PROSITE" id="PS51379"/>
    </source>
</evidence>
<evidence type="ECO:0000313" key="8">
    <source>
        <dbReference type="EMBL" id="GAA0863907.1"/>
    </source>
</evidence>
<keyword evidence="9" id="KW-1185">Reference proteome</keyword>
<evidence type="ECO:0000256" key="5">
    <source>
        <dbReference type="ARBA" id="ARBA00023014"/>
    </source>
</evidence>
<accession>A0ABN1M3P4</accession>
<evidence type="ECO:0000313" key="9">
    <source>
        <dbReference type="Proteomes" id="UP001400965"/>
    </source>
</evidence>
<dbReference type="InterPro" id="IPR001080">
    <property type="entry name" value="3Fe4S_ferredoxin"/>
</dbReference>
<evidence type="ECO:0000256" key="2">
    <source>
        <dbReference type="ARBA" id="ARBA00022723"/>
    </source>
</evidence>
<dbReference type="InterPro" id="IPR051269">
    <property type="entry name" value="Fe-S_cluster_ET"/>
</dbReference>
<keyword evidence="2 6" id="KW-0479">Metal-binding</keyword>
<comment type="function">
    <text evidence="6">Ferredoxins are iron-sulfur proteins that transfer electrons in a wide variety of metabolic reactions.</text>
</comment>
<dbReference type="Gene3D" id="3.30.70.20">
    <property type="match status" value="1"/>
</dbReference>
<evidence type="ECO:0000256" key="3">
    <source>
        <dbReference type="ARBA" id="ARBA00022982"/>
    </source>
</evidence>
<dbReference type="InterPro" id="IPR017900">
    <property type="entry name" value="4Fe4S_Fe_S_CS"/>
</dbReference>
<keyword evidence="4 6" id="KW-0408">Iron</keyword>
<keyword evidence="3 6" id="KW-0249">Electron transport</keyword>
<dbReference type="PANTHER" id="PTHR36923:SF3">
    <property type="entry name" value="FERREDOXIN"/>
    <property type="match status" value="1"/>
</dbReference>
<evidence type="ECO:0000256" key="4">
    <source>
        <dbReference type="ARBA" id="ARBA00023004"/>
    </source>
</evidence>
<keyword evidence="5 6" id="KW-0411">Iron-sulfur</keyword>
<name>A0ABN1M3P4_9FIRM</name>
<dbReference type="SUPFAM" id="SSF54862">
    <property type="entry name" value="4Fe-4S ferredoxins"/>
    <property type="match status" value="1"/>
</dbReference>
<sequence>MKAFVDRDTCIGCGACEMTCPEVFSMDDEGKSVPVKEDIPENLLESAQDAKDDCPVSAITIN</sequence>
<dbReference type="PROSITE" id="PS00198">
    <property type="entry name" value="4FE4S_FER_1"/>
    <property type="match status" value="1"/>
</dbReference>
<organism evidence="8 9">
    <name type="scientific">Paraclostridium tenue</name>
    <dbReference type="NCBI Taxonomy" id="1737"/>
    <lineage>
        <taxon>Bacteria</taxon>
        <taxon>Bacillati</taxon>
        <taxon>Bacillota</taxon>
        <taxon>Clostridia</taxon>
        <taxon>Peptostreptococcales</taxon>
        <taxon>Peptostreptococcaceae</taxon>
        <taxon>Paraclostridium</taxon>
    </lineage>
</organism>
<comment type="caution">
    <text evidence="8">The sequence shown here is derived from an EMBL/GenBank/DDBJ whole genome shotgun (WGS) entry which is preliminary data.</text>
</comment>
<gene>
    <name evidence="8" type="ORF">GCM10008917_15300</name>
</gene>
<dbReference type="PANTHER" id="PTHR36923">
    <property type="entry name" value="FERREDOXIN"/>
    <property type="match status" value="1"/>
</dbReference>
<evidence type="ECO:0000256" key="6">
    <source>
        <dbReference type="RuleBase" id="RU368020"/>
    </source>
</evidence>
<protein>
    <recommendedName>
        <fullName evidence="6">Ferredoxin</fullName>
    </recommendedName>
</protein>
<dbReference type="Pfam" id="PF13370">
    <property type="entry name" value="Fer4_13"/>
    <property type="match status" value="1"/>
</dbReference>
<reference evidence="8 9" key="1">
    <citation type="journal article" date="2019" name="Int. J. Syst. Evol. Microbiol.">
        <title>The Global Catalogue of Microorganisms (GCM) 10K type strain sequencing project: providing services to taxonomists for standard genome sequencing and annotation.</title>
        <authorList>
            <consortium name="The Broad Institute Genomics Platform"/>
            <consortium name="The Broad Institute Genome Sequencing Center for Infectious Disease"/>
            <person name="Wu L."/>
            <person name="Ma J."/>
        </authorList>
    </citation>
    <scope>NUCLEOTIDE SEQUENCE [LARGE SCALE GENOMIC DNA]</scope>
    <source>
        <strain evidence="8 9">JCM 6486</strain>
    </source>
</reference>
<dbReference type="PRINTS" id="PR00352">
    <property type="entry name" value="3FE4SFRDOXIN"/>
</dbReference>
<dbReference type="EMBL" id="BAAACP010000008">
    <property type="protein sequence ID" value="GAA0863907.1"/>
    <property type="molecule type" value="Genomic_DNA"/>
</dbReference>
<proteinExistence type="predicted"/>
<dbReference type="RefSeq" id="WP_346044560.1">
    <property type="nucleotide sequence ID" value="NZ_BAAACP010000008.1"/>
</dbReference>
<feature type="domain" description="4Fe-4S ferredoxin-type" evidence="7">
    <location>
        <begin position="1"/>
        <end position="29"/>
    </location>
</feature>
<dbReference type="InterPro" id="IPR017896">
    <property type="entry name" value="4Fe4S_Fe-S-bd"/>
</dbReference>
<dbReference type="Proteomes" id="UP001400965">
    <property type="component" value="Unassembled WGS sequence"/>
</dbReference>